<proteinExistence type="predicted"/>
<sequence>MKAPSKILQNNGDIYSSLNDFTDAIEALPMDLTRNFTLLREVDAKVSNLQYLVSSSISNLLTDIDSFQETKSICISRLRSLLLQIIPYADEKISVASSTRDLVKKHLKRLDLDFSIIENEIPSVIRLGSTNHPAFSSNLNISRSESRKEAIATRRATAEEFNISNSSKGNRENSTPMRKKRVSHINGGTTPPRLDIPDKDRKKTNTYEKNKLKDQNQQSQFQPRKELIKKLDLQATPITNPKVMIKIFEKTQDNETISYIFTFVSPKARNDCNSFKLNIQKVISEKKYERNIHSISDILTKDDFEQDIDLQQSLLKNNSDLMKTFSESVIKGSLTNEQFWSTRIHLLRTYAAEKYQKRGPYNVLVTIRPQTTDNRIKLSLSREKIHDIFQQHPLIKHVYNENVPPLSEDDFWGRFFLSRLCKKLRGEKQSANDPNDEILDKYIDYEDNLFQSYTNNTKDISHFIDLTRNEHHIEKAFDFEPSITLRGLENIQNNNFHINLNDLQKKKNENSIYLYIKGQKEYFIGNDIFQENYPKKIKKPKLYIEFGTTKYQSEPTMNINNNDILKDTTYDILRKIKPDSQTKHSFETVIPLDIKNQIILCHRTANEFLNQFWLRFLSNEKTITSQLPQIINSLKKTNNRINAIIKSGNININSLEAIRNYFKPTVFAIMKALEKYQDTIL</sequence>
<evidence type="ECO:0000313" key="1">
    <source>
        <dbReference type="EMBL" id="KAG4305050.1"/>
    </source>
</evidence>
<name>A0ACB7CDC1_9ASCO</name>
<protein>
    <submittedName>
        <fullName evidence="1">Uncharacterized protein</fullName>
    </submittedName>
</protein>
<accession>A0ACB7CDC1</accession>
<dbReference type="EMBL" id="JABTEG010000005">
    <property type="protein sequence ID" value="KAG4305050.1"/>
    <property type="molecule type" value="Genomic_DNA"/>
</dbReference>
<gene>
    <name evidence="1" type="ORF">PORY_001725</name>
</gene>
<organism evidence="1 2">
    <name type="scientific">Pneumocystis oryctolagi</name>
    <dbReference type="NCBI Taxonomy" id="42067"/>
    <lineage>
        <taxon>Eukaryota</taxon>
        <taxon>Fungi</taxon>
        <taxon>Dikarya</taxon>
        <taxon>Ascomycota</taxon>
        <taxon>Taphrinomycotina</taxon>
        <taxon>Pneumocystomycetes</taxon>
        <taxon>Pneumocystaceae</taxon>
        <taxon>Pneumocystis</taxon>
    </lineage>
</organism>
<dbReference type="Proteomes" id="UP000768646">
    <property type="component" value="Unassembled WGS sequence"/>
</dbReference>
<comment type="caution">
    <text evidence="1">The sequence shown here is derived from an EMBL/GenBank/DDBJ whole genome shotgun (WGS) entry which is preliminary data.</text>
</comment>
<evidence type="ECO:0000313" key="2">
    <source>
        <dbReference type="Proteomes" id="UP000768646"/>
    </source>
</evidence>
<reference evidence="1 2" key="1">
    <citation type="journal article" date="2021" name="Commun. Biol.">
        <title>Genomic insights into the host specific adaptation of the Pneumocystis genus.</title>
        <authorList>
            <person name="Cisse O.H."/>
            <person name="Ma L."/>
            <person name="Dekker J.P."/>
            <person name="Khil P.P."/>
            <person name="Youn J.-H."/>
            <person name="Brenchley J.M."/>
            <person name="Blair R."/>
            <person name="Pahar B."/>
            <person name="Chabe M."/>
            <person name="Van Rompay K.K.A."/>
            <person name="Keesler R."/>
            <person name="Sukura A."/>
            <person name="Hirsch V."/>
            <person name="Kutty G."/>
            <person name="Liu Y."/>
            <person name="Peng L."/>
            <person name="Chen J."/>
            <person name="Song J."/>
            <person name="Weissenbacher-Lang C."/>
            <person name="Xu J."/>
            <person name="Upham N.S."/>
            <person name="Stajich J.E."/>
            <person name="Cuomo C.A."/>
            <person name="Cushion M.T."/>
            <person name="Kovacs J.A."/>
        </authorList>
    </citation>
    <scope>NUCLEOTIDE SEQUENCE [LARGE SCALE GENOMIC DNA]</scope>
    <source>
        <strain evidence="1 2">RABM</strain>
    </source>
</reference>
<keyword evidence="2" id="KW-1185">Reference proteome</keyword>